<accession>A0A1U9MHL1</accession>
<comment type="similarity">
    <text evidence="6">Belongs to the UPF0758 family.</text>
</comment>
<keyword evidence="10" id="KW-1185">Reference proteome</keyword>
<dbReference type="InterPro" id="IPR010994">
    <property type="entry name" value="RuvA_2-like"/>
</dbReference>
<dbReference type="PANTHER" id="PTHR30471:SF3">
    <property type="entry name" value="UPF0758 PROTEIN YEES-RELATED"/>
    <property type="match status" value="1"/>
</dbReference>
<dbReference type="SUPFAM" id="SSF47781">
    <property type="entry name" value="RuvA domain 2-like"/>
    <property type="match status" value="1"/>
</dbReference>
<sequence length="257" mass="28882">MAKTPDKNIFAENMIDMLLSGVTPDKEKSPKENANNENKGHRERLRERYFETNGVGFPDYEYLELLLFRSIPRADTKPLAKALLNRFGSLADVLGADINLLQEVPGCGRAVARDLKILSGISERVNRAELRKRDIFSSWDKVLAYCKAALAHETREQFRVLFLDKKNGLIADEIQQIGTVDHTPVYPREVVKRALQLSASALILVHNHPSGDPSPSREDISMTHMVKDVANALGITVHDHIIIARNGYTSFRAQKLL</sequence>
<dbReference type="KEGG" id="bapi:BBC0122_012730"/>
<evidence type="ECO:0000256" key="3">
    <source>
        <dbReference type="ARBA" id="ARBA00022801"/>
    </source>
</evidence>
<dbReference type="SUPFAM" id="SSF102712">
    <property type="entry name" value="JAB1/MPN domain"/>
    <property type="match status" value="1"/>
</dbReference>
<name>A0A1U9MHL1_9HYPH</name>
<dbReference type="PANTHER" id="PTHR30471">
    <property type="entry name" value="DNA REPAIR PROTEIN RADC"/>
    <property type="match status" value="1"/>
</dbReference>
<proteinExistence type="inferred from homology"/>
<evidence type="ECO:0000256" key="2">
    <source>
        <dbReference type="ARBA" id="ARBA00022723"/>
    </source>
</evidence>
<keyword evidence="5" id="KW-0482">Metalloprotease</keyword>
<evidence type="ECO:0000256" key="7">
    <source>
        <dbReference type="SAM" id="MobiDB-lite"/>
    </source>
</evidence>
<evidence type="ECO:0000256" key="6">
    <source>
        <dbReference type="RuleBase" id="RU003797"/>
    </source>
</evidence>
<dbReference type="Gene3D" id="1.10.150.20">
    <property type="entry name" value="5' to 3' exonuclease, C-terminal subdomain"/>
    <property type="match status" value="1"/>
</dbReference>
<feature type="region of interest" description="Disordered" evidence="7">
    <location>
        <begin position="22"/>
        <end position="42"/>
    </location>
</feature>
<dbReference type="CDD" id="cd08071">
    <property type="entry name" value="MPN_DUF2466"/>
    <property type="match status" value="1"/>
</dbReference>
<reference evidence="9 10" key="1">
    <citation type="submission" date="2016-11" db="EMBL/GenBank/DDBJ databases">
        <title>Comparative genomics of Bartonella apis.</title>
        <authorList>
            <person name="Engel P."/>
        </authorList>
    </citation>
    <scope>NUCLEOTIDE SEQUENCE [LARGE SCALE GENOMIC DNA]</scope>
    <source>
        <strain evidence="9 10">BBC0122</strain>
    </source>
</reference>
<gene>
    <name evidence="9" type="ORF">BBC0122_012730</name>
</gene>
<dbReference type="OrthoDB" id="9804482at2"/>
<dbReference type="GO" id="GO:0046872">
    <property type="term" value="F:metal ion binding"/>
    <property type="evidence" value="ECO:0007669"/>
    <property type="project" value="UniProtKB-KW"/>
</dbReference>
<evidence type="ECO:0000259" key="8">
    <source>
        <dbReference type="PROSITE" id="PS50249"/>
    </source>
</evidence>
<dbReference type="NCBIfam" id="TIGR00608">
    <property type="entry name" value="radc"/>
    <property type="match status" value="1"/>
</dbReference>
<dbReference type="AlphaFoldDB" id="A0A1U9MHL1"/>
<keyword evidence="1" id="KW-0645">Protease</keyword>
<evidence type="ECO:0000256" key="4">
    <source>
        <dbReference type="ARBA" id="ARBA00022833"/>
    </source>
</evidence>
<dbReference type="PROSITE" id="PS01302">
    <property type="entry name" value="UPF0758"/>
    <property type="match status" value="1"/>
</dbReference>
<dbReference type="InterPro" id="IPR037518">
    <property type="entry name" value="MPN"/>
</dbReference>
<dbReference type="InterPro" id="IPR020891">
    <property type="entry name" value="UPF0758_CS"/>
</dbReference>
<dbReference type="GO" id="GO:0008237">
    <property type="term" value="F:metallopeptidase activity"/>
    <property type="evidence" value="ECO:0007669"/>
    <property type="project" value="UniProtKB-KW"/>
</dbReference>
<dbReference type="STRING" id="1686310.BBC0244_013170"/>
<dbReference type="NCBIfam" id="NF000642">
    <property type="entry name" value="PRK00024.1"/>
    <property type="match status" value="1"/>
</dbReference>
<evidence type="ECO:0000313" key="9">
    <source>
        <dbReference type="EMBL" id="AQT47384.1"/>
    </source>
</evidence>
<dbReference type="InterPro" id="IPR001405">
    <property type="entry name" value="UPF0758"/>
</dbReference>
<dbReference type="Pfam" id="PF04002">
    <property type="entry name" value="RadC"/>
    <property type="match status" value="1"/>
</dbReference>
<evidence type="ECO:0000313" key="10">
    <source>
        <dbReference type="Proteomes" id="UP000189632"/>
    </source>
</evidence>
<dbReference type="Gene3D" id="3.40.140.10">
    <property type="entry name" value="Cytidine Deaminase, domain 2"/>
    <property type="match status" value="1"/>
</dbReference>
<keyword evidence="4" id="KW-0862">Zinc</keyword>
<keyword evidence="2" id="KW-0479">Metal-binding</keyword>
<dbReference type="GO" id="GO:0006508">
    <property type="term" value="P:proteolysis"/>
    <property type="evidence" value="ECO:0007669"/>
    <property type="project" value="UniProtKB-KW"/>
</dbReference>
<evidence type="ECO:0000256" key="1">
    <source>
        <dbReference type="ARBA" id="ARBA00022670"/>
    </source>
</evidence>
<dbReference type="InterPro" id="IPR025657">
    <property type="entry name" value="RadC_JAB"/>
</dbReference>
<keyword evidence="3" id="KW-0378">Hydrolase</keyword>
<dbReference type="RefSeq" id="WP_077992330.1">
    <property type="nucleotide sequence ID" value="NZ_CP015625.1"/>
</dbReference>
<protein>
    <submittedName>
        <fullName evidence="9">DNA repair protein RadC</fullName>
    </submittedName>
</protein>
<organism evidence="9 10">
    <name type="scientific">Bartonella choladocola</name>
    <dbReference type="NCBI Taxonomy" id="2750995"/>
    <lineage>
        <taxon>Bacteria</taxon>
        <taxon>Pseudomonadati</taxon>
        <taxon>Pseudomonadota</taxon>
        <taxon>Alphaproteobacteria</taxon>
        <taxon>Hyphomicrobiales</taxon>
        <taxon>Bartonellaceae</taxon>
        <taxon>Bartonella</taxon>
    </lineage>
</organism>
<feature type="domain" description="MPN" evidence="8">
    <location>
        <begin position="135"/>
        <end position="257"/>
    </location>
</feature>
<dbReference type="EMBL" id="CP015625">
    <property type="protein sequence ID" value="AQT47384.1"/>
    <property type="molecule type" value="Genomic_DNA"/>
</dbReference>
<dbReference type="PROSITE" id="PS50249">
    <property type="entry name" value="MPN"/>
    <property type="match status" value="1"/>
</dbReference>
<evidence type="ECO:0000256" key="5">
    <source>
        <dbReference type="ARBA" id="ARBA00023049"/>
    </source>
</evidence>
<dbReference type="Proteomes" id="UP000189632">
    <property type="component" value="Chromosome"/>
</dbReference>